<evidence type="ECO:0000313" key="6">
    <source>
        <dbReference type="EMBL" id="GFR72293.1"/>
    </source>
</evidence>
<keyword evidence="4" id="KW-0186">Copper</keyword>
<evidence type="ECO:0000259" key="5">
    <source>
        <dbReference type="Pfam" id="PF07732"/>
    </source>
</evidence>
<feature type="non-terminal residue" evidence="6">
    <location>
        <position position="1"/>
    </location>
</feature>
<dbReference type="InterPro" id="IPR011707">
    <property type="entry name" value="Cu-oxidase-like_N"/>
</dbReference>
<comment type="similarity">
    <text evidence="1">Belongs to the multicopper oxidase family.</text>
</comment>
<dbReference type="GO" id="GO:0005886">
    <property type="term" value="C:plasma membrane"/>
    <property type="evidence" value="ECO:0007669"/>
    <property type="project" value="TreeGrafter"/>
</dbReference>
<keyword evidence="7" id="KW-1185">Reference proteome</keyword>
<feature type="domain" description="Plastocyanin-like" evidence="5">
    <location>
        <begin position="52"/>
        <end position="130"/>
    </location>
</feature>
<dbReference type="PANTHER" id="PTHR11709:SF394">
    <property type="entry name" value="FI03373P-RELATED"/>
    <property type="match status" value="1"/>
</dbReference>
<dbReference type="InterPro" id="IPR008972">
    <property type="entry name" value="Cupredoxin"/>
</dbReference>
<gene>
    <name evidence="6" type="ORF">ElyMa_003836700</name>
</gene>
<dbReference type="SUPFAM" id="SSF49503">
    <property type="entry name" value="Cupredoxins"/>
    <property type="match status" value="1"/>
</dbReference>
<organism evidence="6 7">
    <name type="scientific">Elysia marginata</name>
    <dbReference type="NCBI Taxonomy" id="1093978"/>
    <lineage>
        <taxon>Eukaryota</taxon>
        <taxon>Metazoa</taxon>
        <taxon>Spiralia</taxon>
        <taxon>Lophotrochozoa</taxon>
        <taxon>Mollusca</taxon>
        <taxon>Gastropoda</taxon>
        <taxon>Heterobranchia</taxon>
        <taxon>Euthyneura</taxon>
        <taxon>Panpulmonata</taxon>
        <taxon>Sacoglossa</taxon>
        <taxon>Placobranchoidea</taxon>
        <taxon>Plakobranchidae</taxon>
        <taxon>Elysia</taxon>
    </lineage>
</organism>
<dbReference type="Pfam" id="PF07732">
    <property type="entry name" value="Cu-oxidase_3"/>
    <property type="match status" value="1"/>
</dbReference>
<dbReference type="Gene3D" id="2.60.40.420">
    <property type="entry name" value="Cupredoxins - blue copper proteins"/>
    <property type="match status" value="1"/>
</dbReference>
<dbReference type="AlphaFoldDB" id="A0AAV4FFX9"/>
<keyword evidence="3" id="KW-0560">Oxidoreductase</keyword>
<evidence type="ECO:0000256" key="1">
    <source>
        <dbReference type="ARBA" id="ARBA00010609"/>
    </source>
</evidence>
<evidence type="ECO:0000256" key="4">
    <source>
        <dbReference type="ARBA" id="ARBA00023008"/>
    </source>
</evidence>
<comment type="caution">
    <text evidence="6">The sequence shown here is derived from an EMBL/GenBank/DDBJ whole genome shotgun (WGS) entry which is preliminary data.</text>
</comment>
<evidence type="ECO:0000313" key="7">
    <source>
        <dbReference type="Proteomes" id="UP000762676"/>
    </source>
</evidence>
<reference evidence="6 7" key="1">
    <citation type="journal article" date="2021" name="Elife">
        <title>Chloroplast acquisition without the gene transfer in kleptoplastic sea slugs, Plakobranchus ocellatus.</title>
        <authorList>
            <person name="Maeda T."/>
            <person name="Takahashi S."/>
            <person name="Yoshida T."/>
            <person name="Shimamura S."/>
            <person name="Takaki Y."/>
            <person name="Nagai Y."/>
            <person name="Toyoda A."/>
            <person name="Suzuki Y."/>
            <person name="Arimoto A."/>
            <person name="Ishii H."/>
            <person name="Satoh N."/>
            <person name="Nishiyama T."/>
            <person name="Hasebe M."/>
            <person name="Maruyama T."/>
            <person name="Minagawa J."/>
            <person name="Obokata J."/>
            <person name="Shigenobu S."/>
        </authorList>
    </citation>
    <scope>NUCLEOTIDE SEQUENCE [LARGE SCALE GENOMIC DNA]</scope>
</reference>
<proteinExistence type="inferred from homology"/>
<protein>
    <submittedName>
        <fullName evidence="6">L-ascorbate oxidase</fullName>
    </submittedName>
</protein>
<accession>A0AAV4FFX9</accession>
<dbReference type="InterPro" id="IPR045087">
    <property type="entry name" value="Cu-oxidase_fam"/>
</dbReference>
<dbReference type="EMBL" id="BMAT01007825">
    <property type="protein sequence ID" value="GFR72293.1"/>
    <property type="molecule type" value="Genomic_DNA"/>
</dbReference>
<evidence type="ECO:0000256" key="3">
    <source>
        <dbReference type="ARBA" id="ARBA00023002"/>
    </source>
</evidence>
<name>A0AAV4FFX9_9GAST</name>
<keyword evidence="2" id="KW-0479">Metal-binding</keyword>
<dbReference type="PANTHER" id="PTHR11709">
    <property type="entry name" value="MULTI-COPPER OXIDASE"/>
    <property type="match status" value="1"/>
</dbReference>
<dbReference type="GO" id="GO:0006826">
    <property type="term" value="P:iron ion transport"/>
    <property type="evidence" value="ECO:0007669"/>
    <property type="project" value="TreeGrafter"/>
</dbReference>
<evidence type="ECO:0000256" key="2">
    <source>
        <dbReference type="ARBA" id="ARBA00022723"/>
    </source>
</evidence>
<dbReference type="Proteomes" id="UP000762676">
    <property type="component" value="Unassembled WGS sequence"/>
</dbReference>
<dbReference type="GO" id="GO:0005507">
    <property type="term" value="F:copper ion binding"/>
    <property type="evidence" value="ECO:0007669"/>
    <property type="project" value="InterPro"/>
</dbReference>
<dbReference type="GO" id="GO:0016491">
    <property type="term" value="F:oxidoreductase activity"/>
    <property type="evidence" value="ECO:0007669"/>
    <property type="project" value="UniProtKB-KW"/>
</dbReference>
<sequence length="133" mass="14909">YKDHPCIRECVEGEPPRTCMYYFLVEHYSTLSAACYDCPSNASDCSLPQCIPGAGLTRPVLSVNRMVPGPALHVCQGDKIEVVVDNRMELGEGTTIHWHGIRQKGTPYMDGVSMITQCPITKWSKMKYRSVVR</sequence>